<dbReference type="Proteomes" id="UP000485621">
    <property type="component" value="Unassembled WGS sequence"/>
</dbReference>
<gene>
    <name evidence="2" type="ORF">BWY04_00547</name>
</gene>
<dbReference type="EMBL" id="MWDB01000008">
    <property type="protein sequence ID" value="OQB41934.1"/>
    <property type="molecule type" value="Genomic_DNA"/>
</dbReference>
<feature type="transmembrane region" description="Helical" evidence="1">
    <location>
        <begin position="68"/>
        <end position="90"/>
    </location>
</feature>
<accession>A0A1V5ZQ21</accession>
<evidence type="ECO:0000256" key="1">
    <source>
        <dbReference type="SAM" id="Phobius"/>
    </source>
</evidence>
<dbReference type="AlphaFoldDB" id="A0A1V5ZQ21"/>
<sequence>MSIRYNYLVIHFTSKCSKSSSSRHLHKSWESLHTIPNQFLFSCGSEDFFPKIGTIGAQSLVIQIPQTITFFSLSLLIVAIALGLALLELLNSQSERRKTISLSLSFFMFSRNASCCCFVCPSKG</sequence>
<keyword evidence="1" id="KW-0812">Transmembrane</keyword>
<proteinExistence type="predicted"/>
<evidence type="ECO:0000313" key="2">
    <source>
        <dbReference type="EMBL" id="OQB41934.1"/>
    </source>
</evidence>
<reference evidence="2" key="1">
    <citation type="submission" date="2017-02" db="EMBL/GenBank/DDBJ databases">
        <title>Delving into the versatile metabolic prowess of the omnipresent phylum Bacteroidetes.</title>
        <authorList>
            <person name="Nobu M.K."/>
            <person name="Mei R."/>
            <person name="Narihiro T."/>
            <person name="Kuroda K."/>
            <person name="Liu W.-T."/>
        </authorList>
    </citation>
    <scope>NUCLEOTIDE SEQUENCE</scope>
    <source>
        <strain evidence="2">ADurb.Bin160</strain>
    </source>
</reference>
<name>A0A1V5ZQ21_9BACT</name>
<keyword evidence="1" id="KW-1133">Transmembrane helix</keyword>
<protein>
    <submittedName>
        <fullName evidence="2">Uncharacterized protein</fullName>
    </submittedName>
</protein>
<organism evidence="2">
    <name type="scientific">candidate division CPR1 bacterium ADurb.Bin160</name>
    <dbReference type="NCBI Taxonomy" id="1852826"/>
    <lineage>
        <taxon>Bacteria</taxon>
        <taxon>candidate division CPR1</taxon>
    </lineage>
</organism>
<keyword evidence="1" id="KW-0472">Membrane</keyword>
<comment type="caution">
    <text evidence="2">The sequence shown here is derived from an EMBL/GenBank/DDBJ whole genome shotgun (WGS) entry which is preliminary data.</text>
</comment>